<keyword evidence="6" id="KW-0812">Transmembrane</keyword>
<dbReference type="SUPFAM" id="SSF55486">
    <property type="entry name" value="Metalloproteases ('zincins'), catalytic domain"/>
    <property type="match status" value="1"/>
</dbReference>
<keyword evidence="6" id="KW-1133">Transmembrane helix</keyword>
<dbReference type="PROSITE" id="PS50215">
    <property type="entry name" value="ADAM_MEPRO"/>
    <property type="match status" value="1"/>
</dbReference>
<sequence>MEYAECAHALAGTRTAPFSFISAPVYVHTVVLFRRSWVVCQGSARQAVIYGLTRTPAALSAPARPLKRLAHPSTLSIDILPRRPSPPSSHGKRSLPIDSPILRHTDSFRLTLTAFDETFYLHLRPNDHLIHPAARIKYFKNGPDGQSVLSHTEPILRENVKAYWGEVIPADVSSDRLREDTAGVIPRPSGQYELGWARITVYDQGDADSDRPPVFEGAFSVGGVVHHVMTKENYLRNKLHLDPHIELSDEHPDSNLVIWRDSDVMSKHEHAKVMGVSSGSSAAAGSSCGHDHMDFNTDPMQNDAIRRPPVDSYTRWYDAFGLMHPAPSNLTRRDDVAGGGMGIDFSDHIGQTAGCPTSQRIVYMGVAADCEYTNRYGSSENATQAIITNWNTASALYKTTFQVSLGIVELQVHEPECPSAATSDAPWNVACSEDVTLNDRLSIFSQWRGNKGDDGAGLWHLMSGCPTGSEVGIAWLATLCQQTASGSSPSIVSGTAVSTGGRTEWQVIAHEIGHNFGAICASGCSCSNGCETDSTNCCPLSISTCDANAQYIMSPVAETGEMNFSPCSIGNICSLMSGTSGGRTNTSCLIDPNGPTSLTSSKPLITLQMCGNGIVEDGEDCDPGLNSNSTCCDASTCKFKNNAVCDPDSSECCTDSCTFAPSTQVCRPSKDDRCDTAEMCTGTSATCPTDVFAKDGQSCGSGSLACASGQCTSLDQQCALVGASMNLSKACPSNNDKSCQVSCQDPSSSNQCVVLQSMLIDGSPCGYGGTCYSGTCKPGTWQEVFKSWYVHNLQISIPVTVVVGVIVLLLLWALARCA</sequence>
<dbReference type="STRING" id="1328759.A0A5C2S8D2"/>
<dbReference type="SMART" id="SM00050">
    <property type="entry name" value="DISIN"/>
    <property type="match status" value="1"/>
</dbReference>
<evidence type="ECO:0000256" key="6">
    <source>
        <dbReference type="SAM" id="Phobius"/>
    </source>
</evidence>
<dbReference type="SMART" id="SM00608">
    <property type="entry name" value="ACR"/>
    <property type="match status" value="1"/>
</dbReference>
<dbReference type="CDD" id="cd04271">
    <property type="entry name" value="ZnMc_ADAM_fungal"/>
    <property type="match status" value="1"/>
</dbReference>
<evidence type="ECO:0000256" key="5">
    <source>
        <dbReference type="SAM" id="MobiDB-lite"/>
    </source>
</evidence>
<dbReference type="Pfam" id="PF00200">
    <property type="entry name" value="Disintegrin"/>
    <property type="match status" value="1"/>
</dbReference>
<organism evidence="9 10">
    <name type="scientific">Lentinus tigrinus ALCF2SS1-6</name>
    <dbReference type="NCBI Taxonomy" id="1328759"/>
    <lineage>
        <taxon>Eukaryota</taxon>
        <taxon>Fungi</taxon>
        <taxon>Dikarya</taxon>
        <taxon>Basidiomycota</taxon>
        <taxon>Agaricomycotina</taxon>
        <taxon>Agaricomycetes</taxon>
        <taxon>Polyporales</taxon>
        <taxon>Polyporaceae</taxon>
        <taxon>Lentinus</taxon>
    </lineage>
</organism>
<evidence type="ECO:0000259" key="8">
    <source>
        <dbReference type="PROSITE" id="PS50215"/>
    </source>
</evidence>
<evidence type="ECO:0000256" key="3">
    <source>
        <dbReference type="ARBA" id="ARBA00074021"/>
    </source>
</evidence>
<dbReference type="SUPFAM" id="SSF57552">
    <property type="entry name" value="Blood coagulation inhibitor (disintegrin)"/>
    <property type="match status" value="1"/>
</dbReference>
<dbReference type="PROSITE" id="PS50214">
    <property type="entry name" value="DISINTEGRIN_2"/>
    <property type="match status" value="1"/>
</dbReference>
<feature type="domain" description="Peptidase M12B" evidence="8">
    <location>
        <begin position="360"/>
        <end position="577"/>
    </location>
</feature>
<feature type="transmembrane region" description="Helical" evidence="6">
    <location>
        <begin position="795"/>
        <end position="815"/>
    </location>
</feature>
<dbReference type="EMBL" id="ML122270">
    <property type="protein sequence ID" value="RPD59399.1"/>
    <property type="molecule type" value="Genomic_DNA"/>
</dbReference>
<dbReference type="Gene3D" id="3.40.1620.60">
    <property type="match status" value="1"/>
</dbReference>
<dbReference type="Proteomes" id="UP000313359">
    <property type="component" value="Unassembled WGS sequence"/>
</dbReference>
<dbReference type="InterPro" id="IPR001762">
    <property type="entry name" value="Disintegrin_dom"/>
</dbReference>
<evidence type="ECO:0000256" key="4">
    <source>
        <dbReference type="PROSITE-ProRule" id="PRU00276"/>
    </source>
</evidence>
<name>A0A5C2S8D2_9APHY</name>
<evidence type="ECO:0000256" key="2">
    <source>
        <dbReference type="ARBA" id="ARBA00056552"/>
    </source>
</evidence>
<dbReference type="GO" id="GO:0004222">
    <property type="term" value="F:metalloendopeptidase activity"/>
    <property type="evidence" value="ECO:0007669"/>
    <property type="project" value="InterPro"/>
</dbReference>
<protein>
    <recommendedName>
        <fullName evidence="3">Disintegrin and metalloproteinase domain-containing protein B</fullName>
    </recommendedName>
</protein>
<accession>A0A5C2S8D2</accession>
<dbReference type="InterPro" id="IPR001590">
    <property type="entry name" value="Peptidase_M12B"/>
</dbReference>
<gene>
    <name evidence="9" type="ORF">L227DRAFT_503537</name>
</gene>
<dbReference type="InterPro" id="IPR006586">
    <property type="entry name" value="ADAM_Cys-rich"/>
</dbReference>
<evidence type="ECO:0000313" key="10">
    <source>
        <dbReference type="Proteomes" id="UP000313359"/>
    </source>
</evidence>
<dbReference type="Pfam" id="PF13574">
    <property type="entry name" value="Reprolysin_2"/>
    <property type="match status" value="1"/>
</dbReference>
<dbReference type="FunFam" id="4.10.70.10:FF:000003">
    <property type="entry name" value="Disintegrin and metalloproteinase domain-containing protein 17"/>
    <property type="match status" value="1"/>
</dbReference>
<proteinExistence type="predicted"/>
<dbReference type="GO" id="GO:0006508">
    <property type="term" value="P:proteolysis"/>
    <property type="evidence" value="ECO:0007669"/>
    <property type="project" value="InterPro"/>
</dbReference>
<dbReference type="Gene3D" id="4.10.70.10">
    <property type="entry name" value="Disintegrin domain"/>
    <property type="match status" value="1"/>
</dbReference>
<dbReference type="InterPro" id="IPR036436">
    <property type="entry name" value="Disintegrin_dom_sf"/>
</dbReference>
<dbReference type="Gene3D" id="3.40.390.10">
    <property type="entry name" value="Collagenase (Catalytic Domain)"/>
    <property type="match status" value="1"/>
</dbReference>
<comment type="caution">
    <text evidence="4">Lacks conserved residue(s) required for the propagation of feature annotation.</text>
</comment>
<dbReference type="PANTHER" id="PTHR11905">
    <property type="entry name" value="ADAM A DISINTEGRIN AND METALLOPROTEASE DOMAIN"/>
    <property type="match status" value="1"/>
</dbReference>
<reference evidence="9" key="1">
    <citation type="journal article" date="2018" name="Genome Biol. Evol.">
        <title>Genomics and development of Lentinus tigrinus, a white-rot wood-decaying mushroom with dimorphic fruiting bodies.</title>
        <authorList>
            <person name="Wu B."/>
            <person name="Xu Z."/>
            <person name="Knudson A."/>
            <person name="Carlson A."/>
            <person name="Chen N."/>
            <person name="Kovaka S."/>
            <person name="LaButti K."/>
            <person name="Lipzen A."/>
            <person name="Pennachio C."/>
            <person name="Riley R."/>
            <person name="Schakwitz W."/>
            <person name="Umezawa K."/>
            <person name="Ohm R.A."/>
            <person name="Grigoriev I.V."/>
            <person name="Nagy L.G."/>
            <person name="Gibbons J."/>
            <person name="Hibbett D."/>
        </authorList>
    </citation>
    <scope>NUCLEOTIDE SEQUENCE [LARGE SCALE GENOMIC DNA]</scope>
    <source>
        <strain evidence="9">ALCF2SS1-6</strain>
    </source>
</reference>
<feature type="active site" evidence="4">
    <location>
        <position position="511"/>
    </location>
</feature>
<comment type="function">
    <text evidence="2">Probable zinc protease.</text>
</comment>
<dbReference type="PANTHER" id="PTHR11905:SF159">
    <property type="entry name" value="ADAM METALLOPROTEASE"/>
    <property type="match status" value="1"/>
</dbReference>
<dbReference type="AlphaFoldDB" id="A0A5C2S8D2"/>
<evidence type="ECO:0000313" key="9">
    <source>
        <dbReference type="EMBL" id="RPD59399.1"/>
    </source>
</evidence>
<keyword evidence="6" id="KW-0472">Membrane</keyword>
<feature type="domain" description="Disintegrin" evidence="7">
    <location>
        <begin position="607"/>
        <end position="695"/>
    </location>
</feature>
<keyword evidence="1" id="KW-1015">Disulfide bond</keyword>
<feature type="region of interest" description="Disordered" evidence="5">
    <location>
        <begin position="77"/>
        <end position="97"/>
    </location>
</feature>
<evidence type="ECO:0000256" key="1">
    <source>
        <dbReference type="ARBA" id="ARBA00023157"/>
    </source>
</evidence>
<dbReference type="OrthoDB" id="5951731at2759"/>
<evidence type="ECO:0000259" key="7">
    <source>
        <dbReference type="PROSITE" id="PS50214"/>
    </source>
</evidence>
<keyword evidence="10" id="KW-1185">Reference proteome</keyword>
<dbReference type="InterPro" id="IPR024079">
    <property type="entry name" value="MetalloPept_cat_dom_sf"/>
</dbReference>
<dbReference type="InterPro" id="IPR034028">
    <property type="entry name" value="ZnMc_ADAM_fungal"/>
</dbReference>